<evidence type="ECO:0000256" key="3">
    <source>
        <dbReference type="ARBA" id="ARBA00022840"/>
    </source>
</evidence>
<feature type="binding site" evidence="4">
    <location>
        <begin position="4"/>
        <end position="8"/>
    </location>
    <ligand>
        <name>ATP</name>
        <dbReference type="ChEBI" id="CHEBI:30616"/>
    </ligand>
</feature>
<evidence type="ECO:0000256" key="2">
    <source>
        <dbReference type="ARBA" id="ARBA00022741"/>
    </source>
</evidence>
<dbReference type="OrthoDB" id="9801938at2"/>
<evidence type="ECO:0000256" key="5">
    <source>
        <dbReference type="RuleBase" id="RU361279"/>
    </source>
</evidence>
<dbReference type="GO" id="GO:0035999">
    <property type="term" value="P:tetrahydrofolate interconversion"/>
    <property type="evidence" value="ECO:0007669"/>
    <property type="project" value="TreeGrafter"/>
</dbReference>
<dbReference type="AlphaFoldDB" id="U4KNC9"/>
<keyword evidence="5" id="KW-0460">Magnesium</keyword>
<evidence type="ECO:0000313" key="7">
    <source>
        <dbReference type="Proteomes" id="UP000032740"/>
    </source>
</evidence>
<dbReference type="STRING" id="1318466.BN85401080"/>
<evidence type="ECO:0000256" key="4">
    <source>
        <dbReference type="PIRSR" id="PIRSR006806-1"/>
    </source>
</evidence>
<keyword evidence="2 4" id="KW-0547">Nucleotide-binding</keyword>
<protein>
    <recommendedName>
        <fullName evidence="5">5-formyltetrahydrofolate cyclo-ligase</fullName>
        <ecNumber evidence="5">6.3.3.2</ecNumber>
    </recommendedName>
</protein>
<dbReference type="GO" id="GO:0030272">
    <property type="term" value="F:5-formyltetrahydrofolate cyclo-ligase activity"/>
    <property type="evidence" value="ECO:0007669"/>
    <property type="project" value="UniProtKB-EC"/>
</dbReference>
<feature type="binding site" evidence="4">
    <location>
        <position position="50"/>
    </location>
    <ligand>
        <name>substrate</name>
    </ligand>
</feature>
<organism evidence="6 7">
    <name type="scientific">Alteracholeplasma palmae (strain ATCC 49389 / J233)</name>
    <name type="common">Acholeplasma palmae</name>
    <dbReference type="NCBI Taxonomy" id="1318466"/>
    <lineage>
        <taxon>Bacteria</taxon>
        <taxon>Bacillati</taxon>
        <taxon>Mycoplasmatota</taxon>
        <taxon>Mollicutes</taxon>
        <taxon>Acholeplasmatales</taxon>
        <taxon>Acholeplasmataceae</taxon>
        <taxon>Acholeplasma</taxon>
    </lineage>
</organism>
<reference evidence="6 7" key="1">
    <citation type="journal article" date="2013" name="J. Mol. Microbiol. Biotechnol.">
        <title>Analysis of the Complete Genomes of Acholeplasma brassicae , A. palmae and A. laidlawii and Their Comparison to the Obligate Parasites from ' Candidatus Phytoplasma'.</title>
        <authorList>
            <person name="Kube M."/>
            <person name="Siewert C."/>
            <person name="Migdoll A.M."/>
            <person name="Duduk B."/>
            <person name="Holz S."/>
            <person name="Rabus R."/>
            <person name="Seemuller E."/>
            <person name="Mitrovic J."/>
            <person name="Muller I."/>
            <person name="Buttner C."/>
            <person name="Reinhardt R."/>
        </authorList>
    </citation>
    <scope>NUCLEOTIDE SEQUENCE [LARGE SCALE GENOMIC DNA]</scope>
    <source>
        <strain evidence="6 7">J233</strain>
    </source>
</reference>
<keyword evidence="7" id="KW-1185">Reference proteome</keyword>
<dbReference type="PANTHER" id="PTHR23407:SF1">
    <property type="entry name" value="5-FORMYLTETRAHYDROFOLATE CYCLO-LIGASE"/>
    <property type="match status" value="1"/>
</dbReference>
<dbReference type="PANTHER" id="PTHR23407">
    <property type="entry name" value="ATPASE INHIBITOR/5-FORMYLTETRAHYDROFOLATE CYCLO-LIGASE"/>
    <property type="match status" value="1"/>
</dbReference>
<feature type="binding site" evidence="4">
    <location>
        <position position="55"/>
    </location>
    <ligand>
        <name>substrate</name>
    </ligand>
</feature>
<dbReference type="Proteomes" id="UP000032740">
    <property type="component" value="Chromosome"/>
</dbReference>
<comment type="catalytic activity">
    <reaction evidence="5">
        <text>(6S)-5-formyl-5,6,7,8-tetrahydrofolate + ATP = (6R)-5,10-methenyltetrahydrofolate + ADP + phosphate</text>
        <dbReference type="Rhea" id="RHEA:10488"/>
        <dbReference type="ChEBI" id="CHEBI:30616"/>
        <dbReference type="ChEBI" id="CHEBI:43474"/>
        <dbReference type="ChEBI" id="CHEBI:57455"/>
        <dbReference type="ChEBI" id="CHEBI:57457"/>
        <dbReference type="ChEBI" id="CHEBI:456216"/>
        <dbReference type="EC" id="6.3.3.2"/>
    </reaction>
</comment>
<dbReference type="GO" id="GO:0005524">
    <property type="term" value="F:ATP binding"/>
    <property type="evidence" value="ECO:0007669"/>
    <property type="project" value="UniProtKB-KW"/>
</dbReference>
<comment type="similarity">
    <text evidence="1 5">Belongs to the 5-formyltetrahydrofolate cyclo-ligase family.</text>
</comment>
<dbReference type="InterPro" id="IPR037171">
    <property type="entry name" value="NagB/RpiA_transferase-like"/>
</dbReference>
<dbReference type="GO" id="GO:0046872">
    <property type="term" value="F:metal ion binding"/>
    <property type="evidence" value="ECO:0007669"/>
    <property type="project" value="UniProtKB-KW"/>
</dbReference>
<dbReference type="Gene3D" id="3.40.50.10420">
    <property type="entry name" value="NagB/RpiA/CoA transferase-like"/>
    <property type="match status" value="1"/>
</dbReference>
<sequence length="174" mass="20391">MLSKDNIRKELLEYRKTLNEDIKNKSAKKVIDSITNDSNFKSSNYVGLYMPIAGEIDLTSLIEMYPEKIYAFPKMVNKKIVYYKYNEKTDFELSNFNVPEIKAGENITDKLDYILVPAIALNKEGYRVGFGKGYFDMFFKEHTKCIRVGITYEFSIKEFIPESHDIKMNYYFIG</sequence>
<dbReference type="GO" id="GO:0009396">
    <property type="term" value="P:folic acid-containing compound biosynthetic process"/>
    <property type="evidence" value="ECO:0007669"/>
    <property type="project" value="TreeGrafter"/>
</dbReference>
<name>U4KNC9_ALTPJ</name>
<comment type="cofactor">
    <cofactor evidence="5">
        <name>Mg(2+)</name>
        <dbReference type="ChEBI" id="CHEBI:18420"/>
    </cofactor>
</comment>
<dbReference type="SUPFAM" id="SSF100950">
    <property type="entry name" value="NagB/RpiA/CoA transferase-like"/>
    <property type="match status" value="1"/>
</dbReference>
<dbReference type="NCBIfam" id="TIGR02727">
    <property type="entry name" value="MTHFS_bact"/>
    <property type="match status" value="1"/>
</dbReference>
<keyword evidence="3 4" id="KW-0067">ATP-binding</keyword>
<dbReference type="KEGG" id="apal:BN85401080"/>
<keyword evidence="6" id="KW-0436">Ligase</keyword>
<dbReference type="HOGENOM" id="CLU_066245_2_2_14"/>
<dbReference type="Pfam" id="PF01812">
    <property type="entry name" value="5-FTHF_cyc-lig"/>
    <property type="match status" value="1"/>
</dbReference>
<dbReference type="RefSeq" id="WP_026654481.1">
    <property type="nucleotide sequence ID" value="NC_022538.1"/>
</dbReference>
<dbReference type="EMBL" id="FO681347">
    <property type="protein sequence ID" value="CCV63685.1"/>
    <property type="molecule type" value="Genomic_DNA"/>
</dbReference>
<keyword evidence="5" id="KW-0479">Metal-binding</keyword>
<dbReference type="EC" id="6.3.3.2" evidence="5"/>
<dbReference type="InterPro" id="IPR024185">
    <property type="entry name" value="FTHF_cligase-like_sf"/>
</dbReference>
<gene>
    <name evidence="6" type="ORF">BN85401080</name>
</gene>
<evidence type="ECO:0000256" key="1">
    <source>
        <dbReference type="ARBA" id="ARBA00010638"/>
    </source>
</evidence>
<dbReference type="InterPro" id="IPR002698">
    <property type="entry name" value="FTHF_cligase"/>
</dbReference>
<evidence type="ECO:0000313" key="6">
    <source>
        <dbReference type="EMBL" id="CCV63685.1"/>
    </source>
</evidence>
<accession>U4KNC9</accession>
<proteinExistence type="inferred from homology"/>
<dbReference type="PIRSF" id="PIRSF006806">
    <property type="entry name" value="FTHF_cligase"/>
    <property type="match status" value="1"/>
</dbReference>